<reference evidence="3 4" key="1">
    <citation type="submission" date="2018-12" db="EMBL/GenBank/DDBJ databases">
        <authorList>
            <person name="Yu L."/>
        </authorList>
    </citation>
    <scope>NUCLEOTIDE SEQUENCE [LARGE SCALE GENOMIC DNA]</scope>
    <source>
        <strain evidence="3 4">11S</strain>
    </source>
</reference>
<dbReference type="AlphaFoldDB" id="A0A431V6B9"/>
<dbReference type="Proteomes" id="UP000267400">
    <property type="component" value="Unassembled WGS sequence"/>
</dbReference>
<evidence type="ECO:0000313" key="3">
    <source>
        <dbReference type="EMBL" id="RTR05338.1"/>
    </source>
</evidence>
<dbReference type="CDD" id="cd02440">
    <property type="entry name" value="AdoMet_MTases"/>
    <property type="match status" value="1"/>
</dbReference>
<keyword evidence="3" id="KW-0489">Methyltransferase</keyword>
<gene>
    <name evidence="3" type="ORF">EKG36_07070</name>
</gene>
<name>A0A431V6B9_9GAMM</name>
<proteinExistence type="predicted"/>
<evidence type="ECO:0000256" key="1">
    <source>
        <dbReference type="ARBA" id="ARBA00022679"/>
    </source>
</evidence>
<feature type="region of interest" description="Disordered" evidence="2">
    <location>
        <begin position="1"/>
        <end position="21"/>
    </location>
</feature>
<evidence type="ECO:0000313" key="4">
    <source>
        <dbReference type="Proteomes" id="UP000267400"/>
    </source>
</evidence>
<organism evidence="3 4">
    <name type="scientific">Halomonas nitroreducens</name>
    <dbReference type="NCBI Taxonomy" id="447425"/>
    <lineage>
        <taxon>Bacteria</taxon>
        <taxon>Pseudomonadati</taxon>
        <taxon>Pseudomonadota</taxon>
        <taxon>Gammaproteobacteria</taxon>
        <taxon>Oceanospirillales</taxon>
        <taxon>Halomonadaceae</taxon>
        <taxon>Halomonas</taxon>
    </lineage>
</organism>
<dbReference type="GO" id="GO:0008168">
    <property type="term" value="F:methyltransferase activity"/>
    <property type="evidence" value="ECO:0007669"/>
    <property type="project" value="UniProtKB-KW"/>
</dbReference>
<evidence type="ECO:0000256" key="2">
    <source>
        <dbReference type="SAM" id="MobiDB-lite"/>
    </source>
</evidence>
<dbReference type="GO" id="GO:0032259">
    <property type="term" value="P:methylation"/>
    <property type="evidence" value="ECO:0007669"/>
    <property type="project" value="UniProtKB-KW"/>
</dbReference>
<sequence>MLKQPMGQHRPARSTNRRSQEMIRAHYQVEKALARRLRDALPEERRVLYSSLYDELYRRVPQHPQLTRKSSPSEVQQAVEAQLSFLSRFLDKAHTFLEIGPGDCALSFELAGRVRRVYAVDVSDAITRHATRPENFELFLSDGSSVPVPPGCVNVAYSNQLMEHLHPDDAWQQLRNIYEALAAGGHYVCITPNRLSGPHDVSKYFDDVATGLHLKEYTTIELQRLFRQVGFSRVTVYIGARGRYLRCPLSLVGACERLLEGLPHAWRKALVRGGAVGAVLGIRLVGTK</sequence>
<accession>A0A431V6B9</accession>
<dbReference type="Pfam" id="PF13489">
    <property type="entry name" value="Methyltransf_23"/>
    <property type="match status" value="1"/>
</dbReference>
<protein>
    <submittedName>
        <fullName evidence="3">Class I SAM-dependent methyltransferase</fullName>
    </submittedName>
</protein>
<dbReference type="OrthoDB" id="9071885at2"/>
<dbReference type="InterPro" id="IPR029063">
    <property type="entry name" value="SAM-dependent_MTases_sf"/>
</dbReference>
<comment type="caution">
    <text evidence="3">The sequence shown here is derived from an EMBL/GenBank/DDBJ whole genome shotgun (WGS) entry which is preliminary data.</text>
</comment>
<dbReference type="EMBL" id="RXNS01000005">
    <property type="protein sequence ID" value="RTR05338.1"/>
    <property type="molecule type" value="Genomic_DNA"/>
</dbReference>
<dbReference type="PANTHER" id="PTHR43861:SF3">
    <property type="entry name" value="PUTATIVE (AFU_ORTHOLOGUE AFUA_2G14390)-RELATED"/>
    <property type="match status" value="1"/>
</dbReference>
<dbReference type="Gene3D" id="3.40.50.150">
    <property type="entry name" value="Vaccinia Virus protein VP39"/>
    <property type="match status" value="1"/>
</dbReference>
<keyword evidence="4" id="KW-1185">Reference proteome</keyword>
<dbReference type="SUPFAM" id="SSF53335">
    <property type="entry name" value="S-adenosyl-L-methionine-dependent methyltransferases"/>
    <property type="match status" value="1"/>
</dbReference>
<dbReference type="PANTHER" id="PTHR43861">
    <property type="entry name" value="TRANS-ACONITATE 2-METHYLTRANSFERASE-RELATED"/>
    <property type="match status" value="1"/>
</dbReference>
<keyword evidence="1 3" id="KW-0808">Transferase</keyword>
<dbReference type="RefSeq" id="WP_126482472.1">
    <property type="nucleotide sequence ID" value="NZ_RXNS01000005.1"/>
</dbReference>